<name>A0A0D5C2F1_9ARCH</name>
<organism evidence="1 2">
    <name type="scientific">Nitrosopumilus adriaticus</name>
    <dbReference type="NCBI Taxonomy" id="1580092"/>
    <lineage>
        <taxon>Archaea</taxon>
        <taxon>Nitrososphaerota</taxon>
        <taxon>Nitrososphaeria</taxon>
        <taxon>Nitrosopumilales</taxon>
        <taxon>Nitrosopumilaceae</taxon>
        <taxon>Nitrosopumilus</taxon>
    </lineage>
</organism>
<dbReference type="RefSeq" id="WP_048116063.1">
    <property type="nucleotide sequence ID" value="NZ_CP011070.1"/>
</dbReference>
<dbReference type="EMBL" id="CP011070">
    <property type="protein sequence ID" value="AJW70748.1"/>
    <property type="molecule type" value="Genomic_DNA"/>
</dbReference>
<evidence type="ECO:0000313" key="1">
    <source>
        <dbReference type="EMBL" id="AJW70748.1"/>
    </source>
</evidence>
<gene>
    <name evidence="1" type="ORF">NADRNF5_1058</name>
</gene>
<reference evidence="2" key="1">
    <citation type="submission" date="2015-03" db="EMBL/GenBank/DDBJ databases">
        <title>Characterization of two novel Thaumarchaeota isolated from the Northern Adriatic Sea.</title>
        <authorList>
            <person name="Bayer B."/>
            <person name="Vojvoda J."/>
            <person name="Offre P."/>
            <person name="Srivastava A."/>
            <person name="Elisabeth N."/>
            <person name="Garcia J.A.L."/>
            <person name="Schleper C."/>
            <person name="Herndl G.J."/>
        </authorList>
    </citation>
    <scope>NUCLEOTIDE SEQUENCE [LARGE SCALE GENOMIC DNA]</scope>
    <source>
        <strain evidence="2">NF5</strain>
    </source>
</reference>
<proteinExistence type="predicted"/>
<dbReference type="KEGG" id="nin:NADRNF5_1058"/>
<accession>A0A0D5C2F1</accession>
<reference evidence="1 2" key="2">
    <citation type="journal article" date="2016" name="ISME J.">
        <title>Physiological and genomic characterization of two novel marine thaumarchaeal strains indicates niche differentiation.</title>
        <authorList>
            <person name="Bayer B."/>
            <person name="Vojvoda J."/>
            <person name="Offre P."/>
            <person name="Alves R.J."/>
            <person name="Elisabeth N.H."/>
            <person name="Garcia J.A."/>
            <person name="Volland J.M."/>
            <person name="Srivastava A."/>
            <person name="Schleper C."/>
            <person name="Herndl G.J."/>
        </authorList>
    </citation>
    <scope>NUCLEOTIDE SEQUENCE [LARGE SCALE GENOMIC DNA]</scope>
    <source>
        <strain evidence="1 2">NF5</strain>
    </source>
</reference>
<dbReference type="OrthoDB" id="3049at2157"/>
<dbReference type="HOGENOM" id="CLU_2856914_0_0_2"/>
<sequence length="64" mass="7085">MAVNGKLDTNYLAITELTSEINSIARRSFDGGNKELSPSDVEHILRITSDVVSKIRPQLKEITV</sequence>
<dbReference type="GeneID" id="24820271"/>
<dbReference type="STRING" id="1580092.NADRNF5_1058"/>
<dbReference type="Proteomes" id="UP000032408">
    <property type="component" value="Chromosome"/>
</dbReference>
<dbReference type="AlphaFoldDB" id="A0A0D5C2F1"/>
<evidence type="ECO:0000313" key="2">
    <source>
        <dbReference type="Proteomes" id="UP000032408"/>
    </source>
</evidence>
<keyword evidence="2" id="KW-1185">Reference proteome</keyword>
<protein>
    <submittedName>
        <fullName evidence="1">Uncharacterized protein</fullName>
    </submittedName>
</protein>